<keyword evidence="3" id="KW-0812">Transmembrane</keyword>
<proteinExistence type="inferred from homology"/>
<sequence length="244" mass="27892">MKNNIDRLKNSKTVSRYILFFFSVIIGIGVAMQINIAEKYTGSTTTSQRIRMLQIELKNLKQKRESLEAELTELEQQLIELKESDKSGEDVEQSLKEEIDKYEKIIGYKKVFGSGVEIELTESIGQNNSALLTNYELILAIINKLNAAGAEAISLNEERYVLTSHLEVVEGQLKMNNTVIKMPVVIKAIGDMDTLEAAMNFRYGILWEMRNYYGIEAQVRKNESIEIPRYTGLIEYNYAETVKE</sequence>
<protein>
    <recommendedName>
        <fullName evidence="6">Division initiation protein</fullName>
    </recommendedName>
</protein>
<dbReference type="HOGENOM" id="CLU_040273_4_1_9"/>
<accession>D6GRV4</accession>
<keyword evidence="3" id="KW-1133">Transmembrane helix</keyword>
<dbReference type="InterPro" id="IPR010273">
    <property type="entry name" value="DUF881"/>
</dbReference>
<gene>
    <name evidence="4" type="ordered locus">HMPREF0389_00310</name>
</gene>
<feature type="coiled-coil region" evidence="2">
    <location>
        <begin position="43"/>
        <end position="84"/>
    </location>
</feature>
<dbReference type="Proteomes" id="UP000007468">
    <property type="component" value="Chromosome"/>
</dbReference>
<dbReference type="Gene3D" id="3.30.70.1880">
    <property type="entry name" value="Protein of unknown function DUF881"/>
    <property type="match status" value="1"/>
</dbReference>
<evidence type="ECO:0000313" key="4">
    <source>
        <dbReference type="EMBL" id="EFE28395.2"/>
    </source>
</evidence>
<reference evidence="5" key="1">
    <citation type="submission" date="2010-12" db="EMBL/GenBank/DDBJ databases">
        <title>The genome sequence of Filifactor alocis strain ATCC 35896.</title>
        <authorList>
            <consortium name="The Broad Institute Genome Sequencing Platform"/>
            <person name="Ward D."/>
            <person name="Earl A."/>
            <person name="Feldgarden M."/>
            <person name="Young S.K."/>
            <person name="Gargeya S."/>
            <person name="Zeng Q."/>
            <person name="Alvarado L."/>
            <person name="Berlin A."/>
            <person name="Bochicchio J."/>
            <person name="Chapman S.B."/>
            <person name="Chen Z."/>
            <person name="Freedman E."/>
            <person name="Gellesch M."/>
            <person name="Goldberg J."/>
            <person name="Griggs A."/>
            <person name="Gujja S."/>
            <person name="Heilman E."/>
            <person name="Heiman D."/>
            <person name="Howarth C."/>
            <person name="Mehta T."/>
            <person name="Neiman D."/>
            <person name="Pearson M."/>
            <person name="Roberts A."/>
            <person name="Saif S."/>
            <person name="Shea T."/>
            <person name="Shenoy N."/>
            <person name="Sisk P."/>
            <person name="Stolte C."/>
            <person name="Sykes S."/>
            <person name="White J."/>
            <person name="Yandava C."/>
            <person name="Izard J."/>
            <person name="Blanton J.M."/>
            <person name="Baranova O.V."/>
            <person name="Tanner A.C."/>
            <person name="Dewhirst F.E."/>
            <person name="Haas B."/>
            <person name="Nusbaum C."/>
            <person name="Birren B."/>
        </authorList>
    </citation>
    <scope>NUCLEOTIDE SEQUENCE [LARGE SCALE GENOMIC DNA]</scope>
    <source>
        <strain evidence="5">ATCC 35896 / D40 B5</strain>
    </source>
</reference>
<evidence type="ECO:0000256" key="2">
    <source>
        <dbReference type="SAM" id="Coils"/>
    </source>
</evidence>
<dbReference type="eggNOG" id="COG3879">
    <property type="taxonomic scope" value="Bacteria"/>
</dbReference>
<dbReference type="STRING" id="546269.HMPREF0389_00310"/>
<dbReference type="OrthoDB" id="9776196at2"/>
<name>D6GRV4_FILAD</name>
<dbReference type="Pfam" id="PF05949">
    <property type="entry name" value="DUF881"/>
    <property type="match status" value="1"/>
</dbReference>
<keyword evidence="2" id="KW-0175">Coiled coil</keyword>
<evidence type="ECO:0000256" key="3">
    <source>
        <dbReference type="SAM" id="Phobius"/>
    </source>
</evidence>
<dbReference type="RefSeq" id="WP_014261997.1">
    <property type="nucleotide sequence ID" value="NC_016630.1"/>
</dbReference>
<comment type="similarity">
    <text evidence="1">Belongs to the UPF0749 family.</text>
</comment>
<keyword evidence="5" id="KW-1185">Reference proteome</keyword>
<evidence type="ECO:0000256" key="1">
    <source>
        <dbReference type="ARBA" id="ARBA00009108"/>
    </source>
</evidence>
<dbReference type="PANTHER" id="PTHR37313">
    <property type="entry name" value="UPF0749 PROTEIN RV1825"/>
    <property type="match status" value="1"/>
</dbReference>
<organism evidence="4 5">
    <name type="scientific">Filifactor alocis (strain ATCC 35896 / CCUG 47790 / D40 B5)</name>
    <name type="common">Fusobacterium alocis</name>
    <dbReference type="NCBI Taxonomy" id="546269"/>
    <lineage>
        <taxon>Bacteria</taxon>
        <taxon>Bacillati</taxon>
        <taxon>Bacillota</taxon>
        <taxon>Clostridia</taxon>
        <taxon>Peptostreptococcales</taxon>
        <taxon>Filifactoraceae</taxon>
        <taxon>Filifactor</taxon>
    </lineage>
</organism>
<dbReference type="AlphaFoldDB" id="D6GRV4"/>
<evidence type="ECO:0000313" key="5">
    <source>
        <dbReference type="Proteomes" id="UP000007468"/>
    </source>
</evidence>
<feature type="transmembrane region" description="Helical" evidence="3">
    <location>
        <begin position="17"/>
        <end position="36"/>
    </location>
</feature>
<dbReference type="KEGG" id="faa:HMPREF0389_00310"/>
<keyword evidence="3" id="KW-0472">Membrane</keyword>
<dbReference type="PANTHER" id="PTHR37313:SF2">
    <property type="entry name" value="UPF0749 PROTEIN YLXX"/>
    <property type="match status" value="1"/>
</dbReference>
<evidence type="ECO:0008006" key="6">
    <source>
        <dbReference type="Google" id="ProtNLM"/>
    </source>
</evidence>
<dbReference type="EMBL" id="CP002390">
    <property type="protein sequence ID" value="EFE28395.2"/>
    <property type="molecule type" value="Genomic_DNA"/>
</dbReference>